<keyword evidence="3" id="KW-0479">Metal-binding</keyword>
<reference evidence="9" key="1">
    <citation type="submission" date="2019-02" db="EMBL/GenBank/DDBJ databases">
        <authorList>
            <person name="Gruber-Vodicka R. H."/>
            <person name="Seah K. B. B."/>
        </authorList>
    </citation>
    <scope>NUCLEOTIDE SEQUENCE</scope>
    <source>
        <strain evidence="9">BECK_BY7</strain>
    </source>
</reference>
<comment type="catalytic activity">
    <reaction evidence="6">
        <text>hydrogencarbonate + H(+) = CO2 + H2O</text>
        <dbReference type="Rhea" id="RHEA:10748"/>
        <dbReference type="ChEBI" id="CHEBI:15377"/>
        <dbReference type="ChEBI" id="CHEBI:15378"/>
        <dbReference type="ChEBI" id="CHEBI:16526"/>
        <dbReference type="ChEBI" id="CHEBI:17544"/>
        <dbReference type="EC" id="4.2.1.1"/>
    </reaction>
</comment>
<dbReference type="InterPro" id="IPR001148">
    <property type="entry name" value="CA_dom"/>
</dbReference>
<dbReference type="GO" id="GO:0008270">
    <property type="term" value="F:zinc ion binding"/>
    <property type="evidence" value="ECO:0007669"/>
    <property type="project" value="InterPro"/>
</dbReference>
<keyword evidence="7" id="KW-0732">Signal</keyword>
<dbReference type="CDD" id="cd03124">
    <property type="entry name" value="alpha_CA_prokaryotic_like"/>
    <property type="match status" value="1"/>
</dbReference>
<dbReference type="EMBL" id="CAADFN010000002">
    <property type="protein sequence ID" value="VFK13046.1"/>
    <property type="molecule type" value="Genomic_DNA"/>
</dbReference>
<evidence type="ECO:0000259" key="8">
    <source>
        <dbReference type="PROSITE" id="PS51144"/>
    </source>
</evidence>
<dbReference type="InterPro" id="IPR041891">
    <property type="entry name" value="Alpha_CA_prokaryot-like"/>
</dbReference>
<name>A0A450W7M7_9GAMM</name>
<comment type="similarity">
    <text evidence="1">Belongs to the alpha-carbonic anhydrase family.</text>
</comment>
<evidence type="ECO:0000256" key="1">
    <source>
        <dbReference type="ARBA" id="ARBA00010718"/>
    </source>
</evidence>
<gene>
    <name evidence="9" type="ORF">BECKLFY1418C_GA0070996_100245</name>
</gene>
<dbReference type="PROSITE" id="PS51144">
    <property type="entry name" value="ALPHA_CA_2"/>
    <property type="match status" value="1"/>
</dbReference>
<dbReference type="AlphaFoldDB" id="A0A450W7M7"/>
<evidence type="ECO:0000256" key="3">
    <source>
        <dbReference type="ARBA" id="ARBA00022723"/>
    </source>
</evidence>
<feature type="domain" description="Alpha-carbonic anhydrase" evidence="8">
    <location>
        <begin position="43"/>
        <end position="287"/>
    </location>
</feature>
<dbReference type="EC" id="4.2.1.1" evidence="2"/>
<dbReference type="InterPro" id="IPR023561">
    <property type="entry name" value="Carbonic_anhydrase_a-class"/>
</dbReference>
<evidence type="ECO:0000256" key="7">
    <source>
        <dbReference type="SAM" id="SignalP"/>
    </source>
</evidence>
<keyword evidence="4" id="KW-0862">Zinc</keyword>
<dbReference type="SMART" id="SM01057">
    <property type="entry name" value="Carb_anhydrase"/>
    <property type="match status" value="1"/>
</dbReference>
<dbReference type="PANTHER" id="PTHR18952">
    <property type="entry name" value="CARBONIC ANHYDRASE"/>
    <property type="match status" value="1"/>
</dbReference>
<feature type="chain" id="PRO_5019533304" description="carbonic anhydrase" evidence="7">
    <location>
        <begin position="25"/>
        <end position="287"/>
    </location>
</feature>
<evidence type="ECO:0000256" key="6">
    <source>
        <dbReference type="ARBA" id="ARBA00048348"/>
    </source>
</evidence>
<keyword evidence="5" id="KW-0456">Lyase</keyword>
<dbReference type="PANTHER" id="PTHR18952:SF265">
    <property type="entry name" value="CARBONIC ANHYDRASE"/>
    <property type="match status" value="1"/>
</dbReference>
<dbReference type="SUPFAM" id="SSF51069">
    <property type="entry name" value="Carbonic anhydrase"/>
    <property type="match status" value="1"/>
</dbReference>
<dbReference type="GO" id="GO:0004089">
    <property type="term" value="F:carbonate dehydratase activity"/>
    <property type="evidence" value="ECO:0007669"/>
    <property type="project" value="UniProtKB-EC"/>
</dbReference>
<sequence length="287" mass="31864">MKKRSSIITLIASATLLLSSSSYAIGSKHGVEGDEHKKHGGGVSWGYEGPRGPEHWGNLSEKFILCKTGEIQSPIDIKGPFKKTGAPSIDIRYKPTSSLEMIDDGHTIKEIYGPGSLMSDDDLTVKEAYEAGSFLVIDGKPYQLLQFHFHHPSEHKIKGKSAAMEVHLVHQSTDKELAVVGILIEEGKEHKALNKIWKRMPEDVGEKVIITGKKAVFDATSLLPREKAFFHYVGSLTTPPCSEGVRWFVMKDAIEFSKGQIEKFKRVIGEDARPIQPRQGRPVFESN</sequence>
<dbReference type="Gene3D" id="3.10.200.10">
    <property type="entry name" value="Alpha carbonic anhydrase"/>
    <property type="match status" value="1"/>
</dbReference>
<evidence type="ECO:0000256" key="2">
    <source>
        <dbReference type="ARBA" id="ARBA00012925"/>
    </source>
</evidence>
<dbReference type="Pfam" id="PF00194">
    <property type="entry name" value="Carb_anhydrase"/>
    <property type="match status" value="1"/>
</dbReference>
<evidence type="ECO:0000313" key="9">
    <source>
        <dbReference type="EMBL" id="VFK13046.1"/>
    </source>
</evidence>
<protein>
    <recommendedName>
        <fullName evidence="2">carbonic anhydrase</fullName>
        <ecNumber evidence="2">4.2.1.1</ecNumber>
    </recommendedName>
</protein>
<dbReference type="InterPro" id="IPR036398">
    <property type="entry name" value="CA_dom_sf"/>
</dbReference>
<proteinExistence type="inferred from homology"/>
<feature type="signal peptide" evidence="7">
    <location>
        <begin position="1"/>
        <end position="24"/>
    </location>
</feature>
<evidence type="ECO:0000256" key="5">
    <source>
        <dbReference type="ARBA" id="ARBA00023239"/>
    </source>
</evidence>
<evidence type="ECO:0000256" key="4">
    <source>
        <dbReference type="ARBA" id="ARBA00022833"/>
    </source>
</evidence>
<accession>A0A450W7M7</accession>
<organism evidence="9">
    <name type="scientific">Candidatus Kentrum sp. LFY</name>
    <dbReference type="NCBI Taxonomy" id="2126342"/>
    <lineage>
        <taxon>Bacteria</taxon>
        <taxon>Pseudomonadati</taxon>
        <taxon>Pseudomonadota</taxon>
        <taxon>Gammaproteobacteria</taxon>
        <taxon>Candidatus Kentrum</taxon>
    </lineage>
</organism>